<dbReference type="InterPro" id="IPR036388">
    <property type="entry name" value="WH-like_DNA-bd_sf"/>
</dbReference>
<dbReference type="EMBL" id="OKRB01000006">
    <property type="protein sequence ID" value="SPE17557.1"/>
    <property type="molecule type" value="Genomic_DNA"/>
</dbReference>
<organism evidence="2 3">
    <name type="scientific">Candidatus Sulfuritelmatomonas gaucii</name>
    <dbReference type="NCBI Taxonomy" id="2043161"/>
    <lineage>
        <taxon>Bacteria</taxon>
        <taxon>Pseudomonadati</taxon>
        <taxon>Acidobacteriota</taxon>
        <taxon>Terriglobia</taxon>
        <taxon>Terriglobales</taxon>
        <taxon>Acidobacteriaceae</taxon>
        <taxon>Candidatus Sulfuritelmatomonas</taxon>
    </lineage>
</organism>
<dbReference type="NCBIfam" id="TIGR03433">
    <property type="entry name" value="padR_acidobact"/>
    <property type="match status" value="1"/>
</dbReference>
<dbReference type="SUPFAM" id="SSF46785">
    <property type="entry name" value="Winged helix' DNA-binding domain"/>
    <property type="match status" value="1"/>
</dbReference>
<dbReference type="PANTHER" id="PTHR33169">
    <property type="entry name" value="PADR-FAMILY TRANSCRIPTIONAL REGULATOR"/>
    <property type="match status" value="1"/>
</dbReference>
<dbReference type="InterPro" id="IPR005149">
    <property type="entry name" value="Tscrpt_reg_PadR_N"/>
</dbReference>
<evidence type="ECO:0000313" key="3">
    <source>
        <dbReference type="Proteomes" id="UP000239735"/>
    </source>
</evidence>
<feature type="domain" description="Transcription regulator PadR N-terminal" evidence="1">
    <location>
        <begin position="17"/>
        <end position="90"/>
    </location>
</feature>
<dbReference type="AlphaFoldDB" id="A0A2N9L2J9"/>
<accession>A0A2N9L2J9</accession>
<dbReference type="Gene3D" id="1.10.10.10">
    <property type="entry name" value="Winged helix-like DNA-binding domain superfamily/Winged helix DNA-binding domain"/>
    <property type="match status" value="1"/>
</dbReference>
<sequence>MRPQRTDLLRGTLDLLILKALHLEPLHGVGISRRITQITRDAFQVSFGSLFPSLHRMEEKGWVEAEWRASENNRRAKYYRLTASGRAQLKAEEREWNQVVKIMTAAVESA</sequence>
<evidence type="ECO:0000259" key="1">
    <source>
        <dbReference type="Pfam" id="PF03551"/>
    </source>
</evidence>
<dbReference type="Pfam" id="PF03551">
    <property type="entry name" value="PadR"/>
    <property type="match status" value="1"/>
</dbReference>
<proteinExistence type="predicted"/>
<evidence type="ECO:0000313" key="2">
    <source>
        <dbReference type="EMBL" id="SPE17557.1"/>
    </source>
</evidence>
<dbReference type="PANTHER" id="PTHR33169:SF14">
    <property type="entry name" value="TRANSCRIPTIONAL REGULATOR RV3488"/>
    <property type="match status" value="1"/>
</dbReference>
<gene>
    <name evidence="2" type="ORF">SBA5_1030003</name>
</gene>
<dbReference type="OrthoDB" id="121167at2"/>
<protein>
    <submittedName>
        <fullName evidence="2">Transcriptional regulator, PadR family</fullName>
    </submittedName>
</protein>
<name>A0A2N9L2J9_9BACT</name>
<dbReference type="InterPro" id="IPR017799">
    <property type="entry name" value="Tscrpt_reg_PadR_acidobac-type"/>
</dbReference>
<reference evidence="3" key="1">
    <citation type="submission" date="2018-02" db="EMBL/GenBank/DDBJ databases">
        <authorList>
            <person name="Hausmann B."/>
        </authorList>
    </citation>
    <scope>NUCLEOTIDE SEQUENCE [LARGE SCALE GENOMIC DNA]</scope>
    <source>
        <strain evidence="3">Peat soil MAG SbA5</strain>
    </source>
</reference>
<dbReference type="InterPro" id="IPR052509">
    <property type="entry name" value="Metal_resp_DNA-bind_regulator"/>
</dbReference>
<dbReference type="InterPro" id="IPR036390">
    <property type="entry name" value="WH_DNA-bd_sf"/>
</dbReference>
<dbReference type="Proteomes" id="UP000239735">
    <property type="component" value="Unassembled WGS sequence"/>
</dbReference>